<feature type="transmembrane region" description="Helical" evidence="8">
    <location>
        <begin position="20"/>
        <end position="40"/>
    </location>
</feature>
<organism evidence="10 11">
    <name type="scientific">Bombilactobacillus folatiphilus</name>
    <dbReference type="NCBI Taxonomy" id="2923362"/>
    <lineage>
        <taxon>Bacteria</taxon>
        <taxon>Bacillati</taxon>
        <taxon>Bacillota</taxon>
        <taxon>Bacilli</taxon>
        <taxon>Lactobacillales</taxon>
        <taxon>Lactobacillaceae</taxon>
        <taxon>Bombilactobacillus</taxon>
    </lineage>
</organism>
<keyword evidence="5 8" id="KW-0812">Transmembrane</keyword>
<accession>A0ABY4P8X8</accession>
<evidence type="ECO:0000256" key="2">
    <source>
        <dbReference type="ARBA" id="ARBA00022448"/>
    </source>
</evidence>
<feature type="transmembrane region" description="Helical" evidence="8">
    <location>
        <begin position="108"/>
        <end position="126"/>
    </location>
</feature>
<gene>
    <name evidence="10" type="ORF">MOO45_00345</name>
</gene>
<evidence type="ECO:0000256" key="6">
    <source>
        <dbReference type="ARBA" id="ARBA00022989"/>
    </source>
</evidence>
<evidence type="ECO:0000256" key="5">
    <source>
        <dbReference type="ARBA" id="ARBA00022692"/>
    </source>
</evidence>
<keyword evidence="2" id="KW-0813">Transport</keyword>
<keyword evidence="4 10" id="KW-0762">Sugar transport</keyword>
<dbReference type="Pfam" id="PF13303">
    <property type="entry name" value="PTS_EIIC_2"/>
    <property type="match status" value="1"/>
</dbReference>
<evidence type="ECO:0000313" key="11">
    <source>
        <dbReference type="Proteomes" id="UP000831495"/>
    </source>
</evidence>
<feature type="transmembrane region" description="Helical" evidence="8">
    <location>
        <begin position="133"/>
        <end position="154"/>
    </location>
</feature>
<keyword evidence="3" id="KW-1003">Cell membrane</keyword>
<comment type="subcellular location">
    <subcellularLocation>
        <location evidence="1">Cell membrane</location>
        <topology evidence="1">Multi-pass membrane protein</topology>
    </subcellularLocation>
</comment>
<dbReference type="InterPro" id="IPR003352">
    <property type="entry name" value="PTS_EIIC"/>
</dbReference>
<keyword evidence="7 8" id="KW-0472">Membrane</keyword>
<protein>
    <submittedName>
        <fullName evidence="10">PTS sugar transporter subunit IIC</fullName>
    </submittedName>
</protein>
<evidence type="ECO:0000256" key="1">
    <source>
        <dbReference type="ARBA" id="ARBA00004651"/>
    </source>
</evidence>
<evidence type="ECO:0000259" key="9">
    <source>
        <dbReference type="Pfam" id="PF13303"/>
    </source>
</evidence>
<evidence type="ECO:0000313" key="10">
    <source>
        <dbReference type="EMBL" id="UQS82183.1"/>
    </source>
</evidence>
<sequence length="347" mass="35892">MKIGQIIKKVAWDTLNGVSVGVVVALIPAVLMNLVIKALMPLWPDVGNTITFLTNIATALLPVACAVCVGMTAKLTSIQTASITLAAMGAAGNITVKNQQLVLKGSGDVINVALTIMIAYLLVLVLGKKLKAYTILLVPLLVTLVAGGIGLFLLPYVGQITTEIGIGVEHLMTLQPIVMGAVIGIVFALLIVSPISSVGIATAIGIHGVAAGSANLGITAAAFALAIYGWRVNSIGTSLAHFLGSPKMQMPNLVAHPKILLPVIVNSGLMGGLGAILKIQGTTTSAGFGFSGLVGPSVVLEQLSVTPLNCLLVIFLYIILPVGLGLLSNWLCQKRLFEAQDLALHFD</sequence>
<keyword evidence="6 8" id="KW-1133">Transmembrane helix</keyword>
<evidence type="ECO:0000256" key="3">
    <source>
        <dbReference type="ARBA" id="ARBA00022475"/>
    </source>
</evidence>
<keyword evidence="11" id="KW-1185">Reference proteome</keyword>
<evidence type="ECO:0000256" key="4">
    <source>
        <dbReference type="ARBA" id="ARBA00022597"/>
    </source>
</evidence>
<feature type="transmembrane region" description="Helical" evidence="8">
    <location>
        <begin position="52"/>
        <end position="71"/>
    </location>
</feature>
<name>A0ABY4P8X8_9LACO</name>
<proteinExistence type="predicted"/>
<dbReference type="Proteomes" id="UP000831495">
    <property type="component" value="Chromosome"/>
</dbReference>
<reference evidence="10" key="1">
    <citation type="journal article" date="2022" name="Int. J. Syst. Evol. Microbiol.">
        <title>Apilactobacillus apisilvae sp. nov., Nicolia spurrieriana gen. nov. sp. nov., Bombilactobacillus folatiphilus sp. nov. and Bombilactobacillus thymidiniphilus sp. nov., four new lactic acid bacterial isolates from stingless bees Tetragonula carbonaria and Austroplebeia australis.</title>
        <authorList>
            <person name="Oliphant S.A."/>
            <person name="Watson-Haigh N.S."/>
            <person name="Sumby K.M."/>
            <person name="Gardner J."/>
            <person name="Groom S."/>
            <person name="Jiranek V."/>
        </authorList>
    </citation>
    <scope>NUCLEOTIDE SEQUENCE</scope>
    <source>
        <strain evidence="10">SG4_D2</strain>
    </source>
</reference>
<evidence type="ECO:0000256" key="7">
    <source>
        <dbReference type="ARBA" id="ARBA00023136"/>
    </source>
</evidence>
<evidence type="ECO:0000256" key="8">
    <source>
        <dbReference type="SAM" id="Phobius"/>
    </source>
</evidence>
<feature type="transmembrane region" description="Helical" evidence="8">
    <location>
        <begin position="204"/>
        <end position="230"/>
    </location>
</feature>
<feature type="transmembrane region" description="Helical" evidence="8">
    <location>
        <begin position="311"/>
        <end position="332"/>
    </location>
</feature>
<feature type="domain" description="Phosphotransferase system EIIC" evidence="9">
    <location>
        <begin position="14"/>
        <end position="337"/>
    </location>
</feature>
<feature type="transmembrane region" description="Helical" evidence="8">
    <location>
        <begin position="174"/>
        <end position="192"/>
    </location>
</feature>
<feature type="transmembrane region" description="Helical" evidence="8">
    <location>
        <begin position="78"/>
        <end position="96"/>
    </location>
</feature>
<dbReference type="EMBL" id="CP093366">
    <property type="protein sequence ID" value="UQS82183.1"/>
    <property type="molecule type" value="Genomic_DNA"/>
</dbReference>